<dbReference type="PANTHER" id="PTHR43133">
    <property type="entry name" value="RNA POLYMERASE ECF-TYPE SIGMA FACTO"/>
    <property type="match status" value="1"/>
</dbReference>
<organism evidence="7 8">
    <name type="scientific">Sunxiuqinia dokdonensis</name>
    <dbReference type="NCBI Taxonomy" id="1409788"/>
    <lineage>
        <taxon>Bacteria</taxon>
        <taxon>Pseudomonadati</taxon>
        <taxon>Bacteroidota</taxon>
        <taxon>Bacteroidia</taxon>
        <taxon>Marinilabiliales</taxon>
        <taxon>Prolixibacteraceae</taxon>
        <taxon>Sunxiuqinia</taxon>
    </lineage>
</organism>
<dbReference type="SUPFAM" id="SSF88659">
    <property type="entry name" value="Sigma3 and sigma4 domains of RNA polymerase sigma factors"/>
    <property type="match status" value="1"/>
</dbReference>
<dbReference type="GO" id="GO:0016987">
    <property type="term" value="F:sigma factor activity"/>
    <property type="evidence" value="ECO:0007669"/>
    <property type="project" value="UniProtKB-KW"/>
</dbReference>
<dbReference type="InterPro" id="IPR013325">
    <property type="entry name" value="RNA_pol_sigma_r2"/>
</dbReference>
<accession>A0A0L8VE15</accession>
<keyword evidence="4" id="KW-0804">Transcription</keyword>
<dbReference type="EMBL" id="LGIA01000023">
    <property type="protein sequence ID" value="KOH46686.1"/>
    <property type="molecule type" value="Genomic_DNA"/>
</dbReference>
<dbReference type="InterPro" id="IPR036388">
    <property type="entry name" value="WH-like_DNA-bd_sf"/>
</dbReference>
<evidence type="ECO:0000256" key="4">
    <source>
        <dbReference type="ARBA" id="ARBA00023163"/>
    </source>
</evidence>
<gene>
    <name evidence="7" type="ORF">NC99_05260</name>
</gene>
<comment type="similarity">
    <text evidence="1">Belongs to the sigma-70 factor family. ECF subfamily.</text>
</comment>
<dbReference type="Proteomes" id="UP000036958">
    <property type="component" value="Unassembled WGS sequence"/>
</dbReference>
<keyword evidence="2" id="KW-0805">Transcription regulation</keyword>
<dbReference type="InterPro" id="IPR013249">
    <property type="entry name" value="RNA_pol_sigma70_r4_t2"/>
</dbReference>
<dbReference type="NCBIfam" id="TIGR02937">
    <property type="entry name" value="sigma70-ECF"/>
    <property type="match status" value="1"/>
</dbReference>
<evidence type="ECO:0000256" key="3">
    <source>
        <dbReference type="ARBA" id="ARBA00023082"/>
    </source>
</evidence>
<proteinExistence type="inferred from homology"/>
<feature type="domain" description="RNA polymerase sigma-70 region 2" evidence="5">
    <location>
        <begin position="28"/>
        <end position="94"/>
    </location>
</feature>
<dbReference type="Gene3D" id="1.10.1740.10">
    <property type="match status" value="1"/>
</dbReference>
<dbReference type="AlphaFoldDB" id="A0A0L8VE15"/>
<dbReference type="Pfam" id="PF04542">
    <property type="entry name" value="Sigma70_r2"/>
    <property type="match status" value="1"/>
</dbReference>
<dbReference type="GO" id="GO:0003677">
    <property type="term" value="F:DNA binding"/>
    <property type="evidence" value="ECO:0007669"/>
    <property type="project" value="InterPro"/>
</dbReference>
<feature type="domain" description="RNA polymerase sigma factor 70 region 4 type 2" evidence="6">
    <location>
        <begin position="128"/>
        <end position="179"/>
    </location>
</feature>
<dbReference type="SUPFAM" id="SSF88946">
    <property type="entry name" value="Sigma2 domain of RNA polymerase sigma factors"/>
    <property type="match status" value="1"/>
</dbReference>
<dbReference type="GO" id="GO:0006352">
    <property type="term" value="P:DNA-templated transcription initiation"/>
    <property type="evidence" value="ECO:0007669"/>
    <property type="project" value="InterPro"/>
</dbReference>
<evidence type="ECO:0000313" key="7">
    <source>
        <dbReference type="EMBL" id="KOH46686.1"/>
    </source>
</evidence>
<evidence type="ECO:0000313" key="8">
    <source>
        <dbReference type="Proteomes" id="UP000036958"/>
    </source>
</evidence>
<dbReference type="Pfam" id="PF08281">
    <property type="entry name" value="Sigma70_r4_2"/>
    <property type="match status" value="1"/>
</dbReference>
<evidence type="ECO:0008006" key="9">
    <source>
        <dbReference type="Google" id="ProtNLM"/>
    </source>
</evidence>
<dbReference type="RefSeq" id="WP_053179454.1">
    <property type="nucleotide sequence ID" value="NZ_LGIA01000023.1"/>
</dbReference>
<evidence type="ECO:0000259" key="6">
    <source>
        <dbReference type="Pfam" id="PF08281"/>
    </source>
</evidence>
<reference evidence="8" key="1">
    <citation type="submission" date="2015-07" db="EMBL/GenBank/DDBJ databases">
        <title>Genome sequencing of Sunxiuqinia dokdonensis strain SK.</title>
        <authorList>
            <person name="Ahn S."/>
            <person name="Kim B.-C."/>
        </authorList>
    </citation>
    <scope>NUCLEOTIDE SEQUENCE [LARGE SCALE GENOMIC DNA]</scope>
    <source>
        <strain evidence="8">SK</strain>
    </source>
</reference>
<dbReference type="InterPro" id="IPR013324">
    <property type="entry name" value="RNA_pol_sigma_r3/r4-like"/>
</dbReference>
<keyword evidence="8" id="KW-1185">Reference proteome</keyword>
<dbReference type="InterPro" id="IPR007627">
    <property type="entry name" value="RNA_pol_sigma70_r2"/>
</dbReference>
<evidence type="ECO:0000259" key="5">
    <source>
        <dbReference type="Pfam" id="PF04542"/>
    </source>
</evidence>
<sequence length="206" mass="24330">MPAHLKENDQTLWSKFLHGNEQVLSLIYLRHANALFDYGCKMTSDRDLVKDAIQDIFCTLIRNRENLSGTDNIRLYLFKAMKRKLVREIQKAHRLQHVDAESTVRFDLAFLHSFDHTEFELTERQKKELVEAIESLTDRQKEAIYLRFTRGLDYKEISMIMNLNYQSSRALIHRAIAKLREILSVKSDIFNQSFLVLFLRNIKPVV</sequence>
<dbReference type="CDD" id="cd06171">
    <property type="entry name" value="Sigma70_r4"/>
    <property type="match status" value="1"/>
</dbReference>
<dbReference type="InterPro" id="IPR014284">
    <property type="entry name" value="RNA_pol_sigma-70_dom"/>
</dbReference>
<protein>
    <recommendedName>
        <fullName evidence="9">RNA polymerase sigma factor 70 region 4 type 2 domain-containing protein</fullName>
    </recommendedName>
</protein>
<dbReference type="Gene3D" id="1.10.10.10">
    <property type="entry name" value="Winged helix-like DNA-binding domain superfamily/Winged helix DNA-binding domain"/>
    <property type="match status" value="1"/>
</dbReference>
<name>A0A0L8VE15_9BACT</name>
<comment type="caution">
    <text evidence="7">The sequence shown here is derived from an EMBL/GenBank/DDBJ whole genome shotgun (WGS) entry which is preliminary data.</text>
</comment>
<dbReference type="STRING" id="1409788.NC99_05260"/>
<evidence type="ECO:0000256" key="2">
    <source>
        <dbReference type="ARBA" id="ARBA00023015"/>
    </source>
</evidence>
<keyword evidence="3" id="KW-0731">Sigma factor</keyword>
<dbReference type="InterPro" id="IPR039425">
    <property type="entry name" value="RNA_pol_sigma-70-like"/>
</dbReference>
<dbReference type="OrthoDB" id="1121921at2"/>
<evidence type="ECO:0000256" key="1">
    <source>
        <dbReference type="ARBA" id="ARBA00010641"/>
    </source>
</evidence>
<dbReference type="PANTHER" id="PTHR43133:SF46">
    <property type="entry name" value="RNA POLYMERASE SIGMA-70 FACTOR ECF SUBFAMILY"/>
    <property type="match status" value="1"/>
</dbReference>